<dbReference type="InterPro" id="IPR006691">
    <property type="entry name" value="GyrA/parC_rep"/>
</dbReference>
<reference evidence="8" key="1">
    <citation type="submission" date="2018-05" db="EMBL/GenBank/DDBJ databases">
        <authorList>
            <person name="Lanie J.A."/>
            <person name="Ng W.-L."/>
            <person name="Kazmierczak K.M."/>
            <person name="Andrzejewski T.M."/>
            <person name="Davidsen T.M."/>
            <person name="Wayne K.J."/>
            <person name="Tettelin H."/>
            <person name="Glass J.I."/>
            <person name="Rusch D."/>
            <person name="Podicherti R."/>
            <person name="Tsui H.-C.T."/>
            <person name="Winkler M.E."/>
        </authorList>
    </citation>
    <scope>NUCLEOTIDE SEQUENCE</scope>
</reference>
<dbReference type="NCBIfam" id="NF004043">
    <property type="entry name" value="PRK05560.1"/>
    <property type="match status" value="1"/>
</dbReference>
<dbReference type="EC" id="5.6.2.2" evidence="3"/>
<keyword evidence="6" id="KW-0413">Isomerase</keyword>
<dbReference type="InterPro" id="IPR013757">
    <property type="entry name" value="Topo_IIA_A_a_sf"/>
</dbReference>
<dbReference type="InterPro" id="IPR035516">
    <property type="entry name" value="Gyrase/topoIV_suA_C"/>
</dbReference>
<dbReference type="GO" id="GO:0006265">
    <property type="term" value="P:DNA topological change"/>
    <property type="evidence" value="ECO:0007669"/>
    <property type="project" value="InterPro"/>
</dbReference>
<dbReference type="Gene3D" id="3.30.1360.40">
    <property type="match status" value="1"/>
</dbReference>
<gene>
    <name evidence="8" type="ORF">METZ01_LOCUS60619</name>
</gene>
<proteinExistence type="inferred from homology"/>
<dbReference type="NCBIfam" id="TIGR01063">
    <property type="entry name" value="gyrA"/>
    <property type="match status" value="1"/>
</dbReference>
<dbReference type="NCBIfam" id="NF004044">
    <property type="entry name" value="PRK05561.1"/>
    <property type="match status" value="1"/>
</dbReference>
<dbReference type="InterPro" id="IPR013758">
    <property type="entry name" value="Topo_IIA_A/C_ab"/>
</dbReference>
<keyword evidence="4" id="KW-0799">Topoisomerase</keyword>
<evidence type="ECO:0000256" key="5">
    <source>
        <dbReference type="ARBA" id="ARBA00023125"/>
    </source>
</evidence>
<dbReference type="GO" id="GO:0005737">
    <property type="term" value="C:cytoplasm"/>
    <property type="evidence" value="ECO:0007669"/>
    <property type="project" value="TreeGrafter"/>
</dbReference>
<dbReference type="FunFam" id="3.90.199.10:FF:000001">
    <property type="entry name" value="DNA gyrase subunit A"/>
    <property type="match status" value="1"/>
</dbReference>
<dbReference type="InterPro" id="IPR002205">
    <property type="entry name" value="Topo_IIA_dom_A"/>
</dbReference>
<evidence type="ECO:0000313" key="8">
    <source>
        <dbReference type="EMBL" id="SVA07765.1"/>
    </source>
</evidence>
<sequence>MQKAEIKNNSSFKPIFVHQEMSSSYLSYAMSVIVSRALPDVRDGLKPVHRRIIYAMYKGGYDWSKQFRKSARIVGDVIGKYHPHGDQAVYDALVRLAQDFSMSLPLIDGQGNFGSVDGDPPAAMRYTETKLSKVAQFLTDGLEKNTVDYRNNYDETETEPTVLPSQYPNLLVNGAGGIAVGMATSIPPHNLGEIIDGTINFIKNKDITISQLMKYIPGPDFPTGGIIVGKDIIKQGYNKGRGSFKIRGEIEQEDLKNGKIRLVIKSIPYQIDKSVLNERIAELAREKKIEGISDIRDESNKDGIRVVIDLRRGVEAETIRRQLYKLTSIESSFGFNTLAIVDAKPKILNLKDFINEFVIFREKTVLRRIKFDLGKAEERAHILIGIATAVENIDPIIKIIKSSKNIEIAKKNLISKKWSIKKSSKLVSLIEKKKNIFKYQLSNTQVNSILELKLQKLTAFGINEIENEIKELSKLIIYYNKILKSKKELFNLIIDELEKIKSKFAVKRRTKIIDAVLNYNIEETIQKEAVVINITNQGYIKRGSLSSVKPQKRGGKGKTGITTGKEDFVVRILSGNSHSQVLFFSSQGLAYKLKAWKIPKGSLVSKGKSLFNLLPLKNNQSITSTLLLPENEDEWKKLFVVFATAKGKIRKNSLADFLNISASGKIAMKLDENDKIIGVEKCKEDQDIILGTKYGKCIRFMSKKLRLFKGRSSKGTKGINLSENDNVISLSIIDNAKNVQNFVKKNGSKKEIIKKYVLSITENGYGKRTSFLDFRVTNRGGKGIIGIVNSKRNGNVTSTLVVSEDDEIILSTDKGRVIRCPVKDIRIAGRNTQGVRIIKLSGEEKVVSTIKIEDNIE</sequence>
<dbReference type="InterPro" id="IPR050220">
    <property type="entry name" value="Type_II_DNA_Topoisomerases"/>
</dbReference>
<dbReference type="GO" id="GO:0005524">
    <property type="term" value="F:ATP binding"/>
    <property type="evidence" value="ECO:0007669"/>
    <property type="project" value="InterPro"/>
</dbReference>
<evidence type="ECO:0000256" key="1">
    <source>
        <dbReference type="ARBA" id="ARBA00000185"/>
    </source>
</evidence>
<evidence type="ECO:0000259" key="7">
    <source>
        <dbReference type="PROSITE" id="PS52040"/>
    </source>
</evidence>
<evidence type="ECO:0000256" key="3">
    <source>
        <dbReference type="ARBA" id="ARBA00012895"/>
    </source>
</evidence>
<dbReference type="FunFam" id="3.30.1360.40:FF:000002">
    <property type="entry name" value="DNA gyrase subunit A"/>
    <property type="match status" value="1"/>
</dbReference>
<evidence type="ECO:0000256" key="2">
    <source>
        <dbReference type="ARBA" id="ARBA00008263"/>
    </source>
</evidence>
<dbReference type="SMART" id="SM00434">
    <property type="entry name" value="TOP4c"/>
    <property type="match status" value="1"/>
</dbReference>
<dbReference type="Gene3D" id="3.90.199.10">
    <property type="entry name" value="Topoisomerase II, domain 5"/>
    <property type="match status" value="1"/>
</dbReference>
<dbReference type="PANTHER" id="PTHR43493:SF5">
    <property type="entry name" value="DNA GYRASE SUBUNIT A, CHLOROPLASTIC_MITOCHONDRIAL"/>
    <property type="match status" value="1"/>
</dbReference>
<accession>A0A381SUR4</accession>
<dbReference type="Pfam" id="PF03989">
    <property type="entry name" value="DNA_gyraseA_C"/>
    <property type="match status" value="6"/>
</dbReference>
<protein>
    <recommendedName>
        <fullName evidence="3">DNA topoisomerase (ATP-hydrolyzing)</fullName>
        <ecNumber evidence="3">5.6.2.2</ecNumber>
    </recommendedName>
</protein>
<dbReference type="AlphaFoldDB" id="A0A381SUR4"/>
<name>A0A381SUR4_9ZZZZ</name>
<feature type="domain" description="Topo IIA-type catalytic" evidence="7">
    <location>
        <begin position="38"/>
        <end position="530"/>
    </location>
</feature>
<dbReference type="Gene3D" id="2.120.10.90">
    <property type="entry name" value="DNA gyrase/topoisomerase IV, subunit A, C-terminal"/>
    <property type="match status" value="1"/>
</dbReference>
<dbReference type="Gene3D" id="1.10.268.10">
    <property type="entry name" value="Topoisomerase, domain 3"/>
    <property type="match status" value="1"/>
</dbReference>
<dbReference type="SUPFAM" id="SSF101904">
    <property type="entry name" value="GyrA/ParC C-terminal domain-like"/>
    <property type="match status" value="1"/>
</dbReference>
<keyword evidence="5" id="KW-0238">DNA-binding</keyword>
<dbReference type="GO" id="GO:0009330">
    <property type="term" value="C:DNA topoisomerase type II (double strand cut, ATP-hydrolyzing) complex"/>
    <property type="evidence" value="ECO:0007669"/>
    <property type="project" value="TreeGrafter"/>
</dbReference>
<dbReference type="PROSITE" id="PS52040">
    <property type="entry name" value="TOPO_IIA"/>
    <property type="match status" value="1"/>
</dbReference>
<dbReference type="GO" id="GO:0003677">
    <property type="term" value="F:DNA binding"/>
    <property type="evidence" value="ECO:0007669"/>
    <property type="project" value="UniProtKB-KW"/>
</dbReference>
<dbReference type="EMBL" id="UINC01003606">
    <property type="protein sequence ID" value="SVA07765.1"/>
    <property type="molecule type" value="Genomic_DNA"/>
</dbReference>
<dbReference type="GO" id="GO:0003918">
    <property type="term" value="F:DNA topoisomerase type II (double strand cut, ATP-hydrolyzing) activity"/>
    <property type="evidence" value="ECO:0007669"/>
    <property type="project" value="UniProtKB-EC"/>
</dbReference>
<evidence type="ECO:0000256" key="4">
    <source>
        <dbReference type="ARBA" id="ARBA00023029"/>
    </source>
</evidence>
<dbReference type="PANTHER" id="PTHR43493">
    <property type="entry name" value="DNA GYRASE/TOPOISOMERASE SUBUNIT A"/>
    <property type="match status" value="1"/>
</dbReference>
<comment type="similarity">
    <text evidence="2">Belongs to the type II topoisomerase GyrA/ParC subunit family.</text>
</comment>
<dbReference type="InterPro" id="IPR013760">
    <property type="entry name" value="Topo_IIA-like_dom_sf"/>
</dbReference>
<comment type="catalytic activity">
    <reaction evidence="1">
        <text>ATP-dependent breakage, passage and rejoining of double-stranded DNA.</text>
        <dbReference type="EC" id="5.6.2.2"/>
    </reaction>
</comment>
<dbReference type="Pfam" id="PF00521">
    <property type="entry name" value="DNA_topoisoIV"/>
    <property type="match status" value="1"/>
</dbReference>
<dbReference type="CDD" id="cd00187">
    <property type="entry name" value="TOP4c"/>
    <property type="match status" value="1"/>
</dbReference>
<evidence type="ECO:0000256" key="6">
    <source>
        <dbReference type="ARBA" id="ARBA00023235"/>
    </source>
</evidence>
<dbReference type="FunFam" id="1.10.268.10:FF:000001">
    <property type="entry name" value="DNA gyrase subunit A"/>
    <property type="match status" value="1"/>
</dbReference>
<dbReference type="SUPFAM" id="SSF56719">
    <property type="entry name" value="Type II DNA topoisomerase"/>
    <property type="match status" value="1"/>
</dbReference>
<organism evidence="8">
    <name type="scientific">marine metagenome</name>
    <dbReference type="NCBI Taxonomy" id="408172"/>
    <lineage>
        <taxon>unclassified sequences</taxon>
        <taxon>metagenomes</taxon>
        <taxon>ecological metagenomes</taxon>
    </lineage>
</organism>